<keyword evidence="2" id="KW-1185">Reference proteome</keyword>
<gene>
    <name evidence="1" type="ORF">BDM02DRAFT_3189009</name>
</gene>
<evidence type="ECO:0000313" key="2">
    <source>
        <dbReference type="Proteomes" id="UP000886501"/>
    </source>
</evidence>
<dbReference type="Proteomes" id="UP000886501">
    <property type="component" value="Unassembled WGS sequence"/>
</dbReference>
<feature type="non-terminal residue" evidence="1">
    <location>
        <position position="449"/>
    </location>
</feature>
<proteinExistence type="predicted"/>
<dbReference type="EMBL" id="MU118064">
    <property type="protein sequence ID" value="KAF9646210.1"/>
    <property type="molecule type" value="Genomic_DNA"/>
</dbReference>
<name>A0ACB6Z933_THEGA</name>
<accession>A0ACB6Z933</accession>
<sequence length="449" mass="49744">MPRSKKSKKSRQPSQQPIPLGVPTLSTSADLAPDVEPEGANNEGGSRDVFRDRSEGQRLHASGTSTQTHGLLRERGHEGEVPSNAPNEQLSRDAPGLSAKRQSKVQNLVERGDRETVNVNEQPPSGPERISEDGRIGKGAHDTAQSGESGVVERDGKDTTPGAATIRADVPKEATNGFNPLKVILRTISAIYTDYKDAAGVGNKIEDLLSRIEALEAHFSTLPDNIVEQMRRSELIRKFGGIEGQLRSLSKKHGLRRLADHVQDEGEVSGFLEDLRETISDYQMEQQVAMYEQACELINPAEASVLNNLLRARGAEYRHRGRRGCLKGTRTAVLDEIELWTRDFRKPSVYWLSGLAGTGKSTIAQTIAERIFADGQLGASFFCSRDFKDQRNPDFIFPTLAVQLARKYTEFRSIFVSLVQSDPEIVYESLYNQMRKLIVEPLEKSSIST</sequence>
<evidence type="ECO:0000313" key="1">
    <source>
        <dbReference type="EMBL" id="KAF9646210.1"/>
    </source>
</evidence>
<comment type="caution">
    <text evidence="1">The sequence shown here is derived from an EMBL/GenBank/DDBJ whole genome shotgun (WGS) entry which is preliminary data.</text>
</comment>
<protein>
    <submittedName>
        <fullName evidence="1">Uncharacterized protein</fullName>
    </submittedName>
</protein>
<reference evidence="1" key="1">
    <citation type="submission" date="2019-10" db="EMBL/GenBank/DDBJ databases">
        <authorList>
            <consortium name="DOE Joint Genome Institute"/>
            <person name="Kuo A."/>
            <person name="Miyauchi S."/>
            <person name="Kiss E."/>
            <person name="Drula E."/>
            <person name="Kohler A."/>
            <person name="Sanchez-Garcia M."/>
            <person name="Andreopoulos B."/>
            <person name="Barry K.W."/>
            <person name="Bonito G."/>
            <person name="Buee M."/>
            <person name="Carver A."/>
            <person name="Chen C."/>
            <person name="Cichocki N."/>
            <person name="Clum A."/>
            <person name="Culley D."/>
            <person name="Crous P.W."/>
            <person name="Fauchery L."/>
            <person name="Girlanda M."/>
            <person name="Hayes R."/>
            <person name="Keri Z."/>
            <person name="Labutti K."/>
            <person name="Lipzen A."/>
            <person name="Lombard V."/>
            <person name="Magnuson J."/>
            <person name="Maillard F."/>
            <person name="Morin E."/>
            <person name="Murat C."/>
            <person name="Nolan M."/>
            <person name="Ohm R."/>
            <person name="Pangilinan J."/>
            <person name="Pereira M."/>
            <person name="Perotto S."/>
            <person name="Peter M."/>
            <person name="Riley R."/>
            <person name="Sitrit Y."/>
            <person name="Stielow B."/>
            <person name="Szollosi G."/>
            <person name="Zifcakova L."/>
            <person name="Stursova M."/>
            <person name="Spatafora J.W."/>
            <person name="Tedersoo L."/>
            <person name="Vaario L.-M."/>
            <person name="Yamada A."/>
            <person name="Yan M."/>
            <person name="Wang P."/>
            <person name="Xu J."/>
            <person name="Bruns T."/>
            <person name="Baldrian P."/>
            <person name="Vilgalys R."/>
            <person name="Henrissat B."/>
            <person name="Grigoriev I.V."/>
            <person name="Hibbett D."/>
            <person name="Nagy L.G."/>
            <person name="Martin F.M."/>
        </authorList>
    </citation>
    <scope>NUCLEOTIDE SEQUENCE</scope>
    <source>
        <strain evidence="1">P2</strain>
    </source>
</reference>
<organism evidence="1 2">
    <name type="scientific">Thelephora ganbajun</name>
    <name type="common">Ganba fungus</name>
    <dbReference type="NCBI Taxonomy" id="370292"/>
    <lineage>
        <taxon>Eukaryota</taxon>
        <taxon>Fungi</taxon>
        <taxon>Dikarya</taxon>
        <taxon>Basidiomycota</taxon>
        <taxon>Agaricomycotina</taxon>
        <taxon>Agaricomycetes</taxon>
        <taxon>Thelephorales</taxon>
        <taxon>Thelephoraceae</taxon>
        <taxon>Thelephora</taxon>
    </lineage>
</organism>
<reference evidence="1" key="2">
    <citation type="journal article" date="2020" name="Nat. Commun.">
        <title>Large-scale genome sequencing of mycorrhizal fungi provides insights into the early evolution of symbiotic traits.</title>
        <authorList>
            <person name="Miyauchi S."/>
            <person name="Kiss E."/>
            <person name="Kuo A."/>
            <person name="Drula E."/>
            <person name="Kohler A."/>
            <person name="Sanchez-Garcia M."/>
            <person name="Morin E."/>
            <person name="Andreopoulos B."/>
            <person name="Barry K.W."/>
            <person name="Bonito G."/>
            <person name="Buee M."/>
            <person name="Carver A."/>
            <person name="Chen C."/>
            <person name="Cichocki N."/>
            <person name="Clum A."/>
            <person name="Culley D."/>
            <person name="Crous P.W."/>
            <person name="Fauchery L."/>
            <person name="Girlanda M."/>
            <person name="Hayes R.D."/>
            <person name="Keri Z."/>
            <person name="LaButti K."/>
            <person name="Lipzen A."/>
            <person name="Lombard V."/>
            <person name="Magnuson J."/>
            <person name="Maillard F."/>
            <person name="Murat C."/>
            <person name="Nolan M."/>
            <person name="Ohm R.A."/>
            <person name="Pangilinan J."/>
            <person name="Pereira M.F."/>
            <person name="Perotto S."/>
            <person name="Peter M."/>
            <person name="Pfister S."/>
            <person name="Riley R."/>
            <person name="Sitrit Y."/>
            <person name="Stielow J.B."/>
            <person name="Szollosi G."/>
            <person name="Zifcakova L."/>
            <person name="Stursova M."/>
            <person name="Spatafora J.W."/>
            <person name="Tedersoo L."/>
            <person name="Vaario L.M."/>
            <person name="Yamada A."/>
            <person name="Yan M."/>
            <person name="Wang P."/>
            <person name="Xu J."/>
            <person name="Bruns T."/>
            <person name="Baldrian P."/>
            <person name="Vilgalys R."/>
            <person name="Dunand C."/>
            <person name="Henrissat B."/>
            <person name="Grigoriev I.V."/>
            <person name="Hibbett D."/>
            <person name="Nagy L.G."/>
            <person name="Martin F.M."/>
        </authorList>
    </citation>
    <scope>NUCLEOTIDE SEQUENCE</scope>
    <source>
        <strain evidence="1">P2</strain>
    </source>
</reference>